<dbReference type="Pfam" id="PF01397">
    <property type="entry name" value="Terpene_synth"/>
    <property type="match status" value="1"/>
</dbReference>
<dbReference type="Pfam" id="PF03936">
    <property type="entry name" value="Terpene_synth_C"/>
    <property type="match status" value="1"/>
</dbReference>
<feature type="domain" description="Terpene synthase metal-binding" evidence="5">
    <location>
        <begin position="309"/>
        <end position="547"/>
    </location>
</feature>
<comment type="cofactor">
    <cofactor evidence="1">
        <name>Mg(2+)</name>
        <dbReference type="ChEBI" id="CHEBI:18420"/>
    </cofactor>
</comment>
<evidence type="ECO:0000256" key="2">
    <source>
        <dbReference type="ARBA" id="ARBA00022723"/>
    </source>
</evidence>
<comment type="caution">
    <text evidence="6">The sequence shown here is derived from an EMBL/GenBank/DDBJ whole genome shotgun (WGS) entry which is preliminary data.</text>
</comment>
<evidence type="ECO:0000313" key="7">
    <source>
        <dbReference type="Proteomes" id="UP000231279"/>
    </source>
</evidence>
<dbReference type="InterPro" id="IPR008949">
    <property type="entry name" value="Isoprenoid_synthase_dom_sf"/>
</dbReference>
<evidence type="ECO:0000256" key="1">
    <source>
        <dbReference type="ARBA" id="ARBA00001946"/>
    </source>
</evidence>
<keyword evidence="7" id="KW-1185">Reference proteome</keyword>
<protein>
    <submittedName>
        <fullName evidence="6">(R)-limonene synthase</fullName>
        <ecNumber evidence="6">4.2.3.20</ecNumber>
    </submittedName>
</protein>
<dbReference type="Gene3D" id="1.10.600.10">
    <property type="entry name" value="Farnesyl Diphosphate Synthase"/>
    <property type="match status" value="1"/>
</dbReference>
<dbReference type="InterPro" id="IPR005630">
    <property type="entry name" value="Terpene_synthase_metal-bd"/>
</dbReference>
<dbReference type="FunFam" id="1.10.600.10:FF:000007">
    <property type="entry name" value="Isoprene synthase, chloroplastic"/>
    <property type="match status" value="1"/>
</dbReference>
<dbReference type="CDD" id="cd00684">
    <property type="entry name" value="Terpene_cyclase_plant_C1"/>
    <property type="match status" value="1"/>
</dbReference>
<dbReference type="InterPro" id="IPR044814">
    <property type="entry name" value="Terpene_cyclase_plant_C1"/>
</dbReference>
<dbReference type="InterPro" id="IPR036965">
    <property type="entry name" value="Terpene_synth_N_sf"/>
</dbReference>
<dbReference type="Gene3D" id="1.50.10.130">
    <property type="entry name" value="Terpene synthase, N-terminal domain"/>
    <property type="match status" value="1"/>
</dbReference>
<organism evidence="6 7">
    <name type="scientific">Handroanthus impetiginosus</name>
    <dbReference type="NCBI Taxonomy" id="429701"/>
    <lineage>
        <taxon>Eukaryota</taxon>
        <taxon>Viridiplantae</taxon>
        <taxon>Streptophyta</taxon>
        <taxon>Embryophyta</taxon>
        <taxon>Tracheophyta</taxon>
        <taxon>Spermatophyta</taxon>
        <taxon>Magnoliopsida</taxon>
        <taxon>eudicotyledons</taxon>
        <taxon>Gunneridae</taxon>
        <taxon>Pentapetalae</taxon>
        <taxon>asterids</taxon>
        <taxon>lamiids</taxon>
        <taxon>Lamiales</taxon>
        <taxon>Bignoniaceae</taxon>
        <taxon>Crescentiina</taxon>
        <taxon>Tabebuia alliance</taxon>
        <taxon>Handroanthus</taxon>
    </lineage>
</organism>
<dbReference type="InterPro" id="IPR034741">
    <property type="entry name" value="Terpene_cyclase-like_1_C"/>
</dbReference>
<dbReference type="FunFam" id="1.50.10.130:FF:000001">
    <property type="entry name" value="Isoprene synthase, chloroplastic"/>
    <property type="match status" value="1"/>
</dbReference>
<dbReference type="EC" id="4.2.3.20" evidence="6"/>
<dbReference type="InterPro" id="IPR008930">
    <property type="entry name" value="Terpenoid_cyclase/PrenylTrfase"/>
</dbReference>
<dbReference type="Proteomes" id="UP000231279">
    <property type="component" value="Unassembled WGS sequence"/>
</dbReference>
<dbReference type="GO" id="GO:0034002">
    <property type="term" value="F:(R)-limonene synthase activity"/>
    <property type="evidence" value="ECO:0007669"/>
    <property type="project" value="UniProtKB-EC"/>
</dbReference>
<dbReference type="AlphaFoldDB" id="A0A2G9GQ38"/>
<evidence type="ECO:0000256" key="3">
    <source>
        <dbReference type="ARBA" id="ARBA00022842"/>
    </source>
</evidence>
<dbReference type="SUPFAM" id="SSF48576">
    <property type="entry name" value="Terpenoid synthases"/>
    <property type="match status" value="1"/>
</dbReference>
<evidence type="ECO:0000259" key="5">
    <source>
        <dbReference type="Pfam" id="PF03936"/>
    </source>
</evidence>
<evidence type="ECO:0000259" key="4">
    <source>
        <dbReference type="Pfam" id="PF01397"/>
    </source>
</evidence>
<dbReference type="SUPFAM" id="SSF48239">
    <property type="entry name" value="Terpenoid cyclases/Protein prenyltransferases"/>
    <property type="match status" value="1"/>
</dbReference>
<gene>
    <name evidence="6" type="ORF">CDL12_20035</name>
</gene>
<dbReference type="PANTHER" id="PTHR31225">
    <property type="entry name" value="OS04G0344100 PROTEIN-RELATED"/>
    <property type="match status" value="1"/>
</dbReference>
<proteinExistence type="predicted"/>
<dbReference type="EMBL" id="NKXS01004116">
    <property type="protein sequence ID" value="PIN07399.1"/>
    <property type="molecule type" value="Genomic_DNA"/>
</dbReference>
<dbReference type="SFLD" id="SFLDS00005">
    <property type="entry name" value="Isoprenoid_Synthase_Type_I"/>
    <property type="match status" value="1"/>
</dbReference>
<dbReference type="InterPro" id="IPR001906">
    <property type="entry name" value="Terpene_synth_N"/>
</dbReference>
<dbReference type="STRING" id="429701.A0A2G9GQ38"/>
<name>A0A2G9GQ38_9LAMI</name>
<dbReference type="OrthoDB" id="1936865at2759"/>
<evidence type="ECO:0000313" key="6">
    <source>
        <dbReference type="EMBL" id="PIN07399.1"/>
    </source>
</evidence>
<feature type="domain" description="Terpene synthase N-terminal" evidence="4">
    <location>
        <begin position="71"/>
        <end position="252"/>
    </location>
</feature>
<keyword evidence="6" id="KW-0456">Lyase</keyword>
<reference evidence="7" key="1">
    <citation type="journal article" date="2018" name="Gigascience">
        <title>Genome assembly of the Pink Ipe (Handroanthus impetiginosus, Bignoniaceae), a highly valued, ecologically keystone Neotropical timber forest tree.</title>
        <authorList>
            <person name="Silva-Junior O.B."/>
            <person name="Grattapaglia D."/>
            <person name="Novaes E."/>
            <person name="Collevatti R.G."/>
        </authorList>
    </citation>
    <scope>NUCLEOTIDE SEQUENCE [LARGE SCALE GENOMIC DNA]</scope>
    <source>
        <strain evidence="7">cv. UFG-1</strain>
    </source>
</reference>
<accession>A0A2G9GQ38</accession>
<dbReference type="GO" id="GO:0016102">
    <property type="term" value="P:diterpenoid biosynthetic process"/>
    <property type="evidence" value="ECO:0007669"/>
    <property type="project" value="InterPro"/>
</dbReference>
<dbReference type="GO" id="GO:0000287">
    <property type="term" value="F:magnesium ion binding"/>
    <property type="evidence" value="ECO:0007669"/>
    <property type="project" value="InterPro"/>
</dbReference>
<sequence>MQLALPTKPRTNYTFPYKGGQYVSKPYTHISSNVSEKTMPCSIRASGTTTRSSNQVTTISRRSGGYKPSLWDFDFIQSLDSAYMGECYVKRASELKQQVNSMLQEGTMEQVDQLELIDDLQNLGIARHFEDKIKQILESIYQSNYGLHCATYQQKQSTDLYAIALEFRLLRQHGFHVPQEIFDCFKNEKWDFKASLGEDTKGLLQLYEASFLIKEGESSLELARECTTKLLQEKLNDIIDDSNLSLLVRRALELPRHWMLLRPNIRWFLDAYGKRPDMNPTVFELAKLDFNIYQANAQQELKHISRWWKETGFAKELPFARDRVAESYFWTTGIEPLEKGYERILCTKIIILGTVIDDIFDVYATLEELQLFWDVLERWDLESMEKLPVYMQIYFLALNNTINEIAYHVLKQQGVLIIQHLRKTWVDLCKSHMKEAIWYNNGVKPSLEKYLDNAWFSVGVPTFLYQVYFLVTNPIEKEAIKYLNEYHNIIRWASMIARLADDVATARDELERGDVPKSIKCYMNERGASYEEARDAIRVLIWEAWKKLNTDRIFSSCPFPEVYIQNVVNLARVGQSIYQYGDGYGYHHCESKNKDRIISMLFDPVA</sequence>
<dbReference type="InterPro" id="IPR050148">
    <property type="entry name" value="Terpene_synthase-like"/>
</dbReference>
<dbReference type="PANTHER" id="PTHR31225:SF9">
    <property type="entry name" value="TERPENE SYNTHASE 10"/>
    <property type="match status" value="1"/>
</dbReference>
<keyword evidence="3" id="KW-0460">Magnesium</keyword>
<keyword evidence="2" id="KW-0479">Metal-binding</keyword>
<dbReference type="SFLD" id="SFLDG01019">
    <property type="entry name" value="Terpene_Cyclase_Like_1_C_Termi"/>
    <property type="match status" value="1"/>
</dbReference>